<dbReference type="InterPro" id="IPR036689">
    <property type="entry name" value="ESAT-6-like_sf"/>
</dbReference>
<organism evidence="2 3">
    <name type="scientific">Nocardia macrotermitis</name>
    <dbReference type="NCBI Taxonomy" id="2585198"/>
    <lineage>
        <taxon>Bacteria</taxon>
        <taxon>Bacillati</taxon>
        <taxon>Actinomycetota</taxon>
        <taxon>Actinomycetes</taxon>
        <taxon>Mycobacteriales</taxon>
        <taxon>Nocardiaceae</taxon>
        <taxon>Nocardia</taxon>
    </lineage>
</organism>
<evidence type="ECO:0000313" key="3">
    <source>
        <dbReference type="Proteomes" id="UP000438448"/>
    </source>
</evidence>
<dbReference type="Proteomes" id="UP000438448">
    <property type="component" value="Unassembled WGS sequence"/>
</dbReference>
<dbReference type="EMBL" id="WEGK01000007">
    <property type="protein sequence ID" value="MQY20445.1"/>
    <property type="molecule type" value="Genomic_DNA"/>
</dbReference>
<dbReference type="Gene3D" id="1.10.287.1060">
    <property type="entry name" value="ESAT-6-like"/>
    <property type="match status" value="1"/>
</dbReference>
<dbReference type="RefSeq" id="WP_153411225.1">
    <property type="nucleotide sequence ID" value="NZ_WEGK01000007.1"/>
</dbReference>
<sequence>MSAAAAEFAIVPETVRSTGTYVQQTAEALVSGIHSADAEVQGLMSTWHGAAADAYLAAWEDTRKAALEVLDALHTMADLLGVTAASITDLDTARADATTARVSSLDLP</sequence>
<comment type="caution">
    <text evidence="2">The sequence shown here is derived from an EMBL/GenBank/DDBJ whole genome shotgun (WGS) entry which is preliminary data.</text>
</comment>
<accession>A0A7K0D3Y3</accession>
<proteinExistence type="inferred from homology"/>
<comment type="similarity">
    <text evidence="1">Belongs to the WXG100 family.</text>
</comment>
<dbReference type="InterPro" id="IPR010310">
    <property type="entry name" value="T7SS_ESAT-6-like"/>
</dbReference>
<reference evidence="2 3" key="1">
    <citation type="submission" date="2019-10" db="EMBL/GenBank/DDBJ databases">
        <title>Nocardia macrotermitis sp. nov. and Nocardia aurantia sp. nov., isolated from the gut of fungus growing-termite Macrotermes natalensis.</title>
        <authorList>
            <person name="Benndorf R."/>
            <person name="Schwitalla J."/>
            <person name="Martin K."/>
            <person name="De Beer W."/>
            <person name="Kaster A.-K."/>
            <person name="Vollmers J."/>
            <person name="Poulsen M."/>
            <person name="Beemelmanns C."/>
        </authorList>
    </citation>
    <scope>NUCLEOTIDE SEQUENCE [LARGE SCALE GENOMIC DNA]</scope>
    <source>
        <strain evidence="2 3">RB20</strain>
    </source>
</reference>
<dbReference type="Pfam" id="PF06013">
    <property type="entry name" value="WXG100"/>
    <property type="match status" value="1"/>
</dbReference>
<gene>
    <name evidence="2" type="ORF">NRB20_35500</name>
</gene>
<dbReference type="NCBIfam" id="TIGR03930">
    <property type="entry name" value="WXG100_ESAT6"/>
    <property type="match status" value="1"/>
</dbReference>
<evidence type="ECO:0000313" key="2">
    <source>
        <dbReference type="EMBL" id="MQY20445.1"/>
    </source>
</evidence>
<keyword evidence="3" id="KW-1185">Reference proteome</keyword>
<name>A0A7K0D3Y3_9NOCA</name>
<protein>
    <recommendedName>
        <fullName evidence="1">ESAT-6-like protein</fullName>
    </recommendedName>
</protein>
<dbReference type="AlphaFoldDB" id="A0A7K0D3Y3"/>
<evidence type="ECO:0000256" key="1">
    <source>
        <dbReference type="RuleBase" id="RU362001"/>
    </source>
</evidence>
<dbReference type="SUPFAM" id="SSF140453">
    <property type="entry name" value="EsxAB dimer-like"/>
    <property type="match status" value="1"/>
</dbReference>
<dbReference type="OrthoDB" id="4568027at2"/>